<organism evidence="7 8">
    <name type="scientific">Diplocloster agilis</name>
    <dbReference type="NCBI Taxonomy" id="2850323"/>
    <lineage>
        <taxon>Bacteria</taxon>
        <taxon>Bacillati</taxon>
        <taxon>Bacillota</taxon>
        <taxon>Clostridia</taxon>
        <taxon>Lachnospirales</taxon>
        <taxon>Lachnospiraceae</taxon>
        <taxon>Diplocloster</taxon>
    </lineage>
</organism>
<dbReference type="Gene3D" id="3.40.50.1360">
    <property type="match status" value="1"/>
</dbReference>
<dbReference type="InterPro" id="IPR051054">
    <property type="entry name" value="SorC_transcr_regulators"/>
</dbReference>
<dbReference type="InterPro" id="IPR007324">
    <property type="entry name" value="Sugar-bd_dom_put"/>
</dbReference>
<evidence type="ECO:0000259" key="6">
    <source>
        <dbReference type="Pfam" id="PF04545"/>
    </source>
</evidence>
<evidence type="ECO:0000259" key="5">
    <source>
        <dbReference type="Pfam" id="PF04198"/>
    </source>
</evidence>
<dbReference type="Gene3D" id="1.10.10.10">
    <property type="entry name" value="Winged helix-like DNA-binding domain superfamily/Winged helix DNA-binding domain"/>
    <property type="match status" value="1"/>
</dbReference>
<keyword evidence="8" id="KW-1185">Reference proteome</keyword>
<evidence type="ECO:0000256" key="3">
    <source>
        <dbReference type="ARBA" id="ARBA00023125"/>
    </source>
</evidence>
<dbReference type="InterPro" id="IPR007630">
    <property type="entry name" value="RNA_pol_sigma70_r4"/>
</dbReference>
<gene>
    <name evidence="7" type="ORF">KTH89_14355</name>
</gene>
<dbReference type="EMBL" id="JAHQCW010000024">
    <property type="protein sequence ID" value="MBU9737725.1"/>
    <property type="molecule type" value="Genomic_DNA"/>
</dbReference>
<evidence type="ECO:0000256" key="1">
    <source>
        <dbReference type="ARBA" id="ARBA00010466"/>
    </source>
</evidence>
<dbReference type="PANTHER" id="PTHR34294">
    <property type="entry name" value="TRANSCRIPTIONAL REGULATOR-RELATED"/>
    <property type="match status" value="1"/>
</dbReference>
<name>A0A949K2W7_9FIRM</name>
<feature type="domain" description="RNA polymerase sigma-70 region 4" evidence="6">
    <location>
        <begin position="17"/>
        <end position="47"/>
    </location>
</feature>
<dbReference type="SUPFAM" id="SSF88659">
    <property type="entry name" value="Sigma3 and sigma4 domains of RNA polymerase sigma factors"/>
    <property type="match status" value="1"/>
</dbReference>
<evidence type="ECO:0008006" key="9">
    <source>
        <dbReference type="Google" id="ProtNLM"/>
    </source>
</evidence>
<accession>A0A949K2W7</accession>
<evidence type="ECO:0000313" key="8">
    <source>
        <dbReference type="Proteomes" id="UP000712157"/>
    </source>
</evidence>
<keyword evidence="2" id="KW-0805">Transcription regulation</keyword>
<comment type="caution">
    <text evidence="7">The sequence shown here is derived from an EMBL/GenBank/DDBJ whole genome shotgun (WGS) entry which is preliminary data.</text>
</comment>
<feature type="domain" description="Sugar-binding" evidence="5">
    <location>
        <begin position="63"/>
        <end position="315"/>
    </location>
</feature>
<dbReference type="SUPFAM" id="SSF100950">
    <property type="entry name" value="NagB/RpiA/CoA transferase-like"/>
    <property type="match status" value="1"/>
</dbReference>
<dbReference type="AlphaFoldDB" id="A0A949K2W7"/>
<evidence type="ECO:0000256" key="2">
    <source>
        <dbReference type="ARBA" id="ARBA00023015"/>
    </source>
</evidence>
<evidence type="ECO:0000313" key="7">
    <source>
        <dbReference type="EMBL" id="MBU9737725.1"/>
    </source>
</evidence>
<keyword evidence="3" id="KW-0238">DNA-binding</keyword>
<keyword evidence="4" id="KW-0804">Transcription</keyword>
<dbReference type="Pfam" id="PF04545">
    <property type="entry name" value="Sigma70_r4"/>
    <property type="match status" value="1"/>
</dbReference>
<sequence length="318" mass="35660">MNKKEMVQLSLMTEVASMYYEKDMTQEEIGNQLYLSRARISRILKKAHEMGVVEFRINHILERNHSFEERLKERFHLKEVQLYNSGQKTEEEVRDGVVKLAAALLKEKINRKMIVGISWGGTIRRTVEAITDVEEIPIDIVQIMGSAATTNLMSNSDNIANRLASKYGGIVYGLNSPLFVPDIYVKNQIMKDKNVASTLSLATHADIVLTSIGTLEKVTDSNPWLGYMTKEMFDEIRDQGAIGCLGARFFNKDGKILDNAWNRRCVGIELEDIRKIKEVIVVATGEVKAEALLGAIKGGFVDVLISDSSTAEKMVKLS</sequence>
<reference evidence="7" key="1">
    <citation type="submission" date="2021-06" db="EMBL/GenBank/DDBJ databases">
        <title>Description of novel taxa of the family Lachnospiraceae.</title>
        <authorList>
            <person name="Chaplin A.V."/>
            <person name="Sokolova S.R."/>
            <person name="Pikina A.P."/>
            <person name="Korzhanova M."/>
            <person name="Belova V."/>
            <person name="Korostin D."/>
            <person name="Efimov B.A."/>
        </authorList>
    </citation>
    <scope>NUCLEOTIDE SEQUENCE</scope>
    <source>
        <strain evidence="7">ASD5720</strain>
    </source>
</reference>
<dbReference type="GO" id="GO:0003677">
    <property type="term" value="F:DNA binding"/>
    <property type="evidence" value="ECO:0007669"/>
    <property type="project" value="UniProtKB-KW"/>
</dbReference>
<comment type="similarity">
    <text evidence="1">Belongs to the SorC transcriptional regulatory family.</text>
</comment>
<dbReference type="PANTHER" id="PTHR34294:SF1">
    <property type="entry name" value="TRANSCRIPTIONAL REGULATOR LSRR"/>
    <property type="match status" value="1"/>
</dbReference>
<dbReference type="InterPro" id="IPR013324">
    <property type="entry name" value="RNA_pol_sigma_r3/r4-like"/>
</dbReference>
<dbReference type="InterPro" id="IPR036388">
    <property type="entry name" value="WH-like_DNA-bd_sf"/>
</dbReference>
<dbReference type="GO" id="GO:0030246">
    <property type="term" value="F:carbohydrate binding"/>
    <property type="evidence" value="ECO:0007669"/>
    <property type="project" value="InterPro"/>
</dbReference>
<evidence type="ECO:0000256" key="4">
    <source>
        <dbReference type="ARBA" id="ARBA00023163"/>
    </source>
</evidence>
<dbReference type="GO" id="GO:0006352">
    <property type="term" value="P:DNA-templated transcription initiation"/>
    <property type="evidence" value="ECO:0007669"/>
    <property type="project" value="InterPro"/>
</dbReference>
<proteinExistence type="inferred from homology"/>
<dbReference type="Proteomes" id="UP000712157">
    <property type="component" value="Unassembled WGS sequence"/>
</dbReference>
<dbReference type="InterPro" id="IPR037171">
    <property type="entry name" value="NagB/RpiA_transferase-like"/>
</dbReference>
<dbReference type="Pfam" id="PF04198">
    <property type="entry name" value="Sugar-bind"/>
    <property type="match status" value="1"/>
</dbReference>
<protein>
    <recommendedName>
        <fullName evidence="9">Transcriptional regulator</fullName>
    </recommendedName>
</protein>
<dbReference type="GO" id="GO:0003700">
    <property type="term" value="F:DNA-binding transcription factor activity"/>
    <property type="evidence" value="ECO:0007669"/>
    <property type="project" value="InterPro"/>
</dbReference>
<dbReference type="RefSeq" id="WP_158346997.1">
    <property type="nucleotide sequence ID" value="NZ_JAHQCW010000024.1"/>
</dbReference>